<proteinExistence type="predicted"/>
<dbReference type="InterPro" id="IPR041664">
    <property type="entry name" value="AAA_16"/>
</dbReference>
<dbReference type="PANTHER" id="PTHR10098:SF108">
    <property type="entry name" value="TETRATRICOPEPTIDE REPEAT PROTEIN 28"/>
    <property type="match status" value="1"/>
</dbReference>
<dbReference type="OrthoDB" id="9811542at2"/>
<dbReference type="Gene3D" id="3.40.50.300">
    <property type="entry name" value="P-loop containing nucleotide triphosphate hydrolases"/>
    <property type="match status" value="1"/>
</dbReference>
<dbReference type="Gene3D" id="3.60.21.10">
    <property type="match status" value="1"/>
</dbReference>
<evidence type="ECO:0000313" key="3">
    <source>
        <dbReference type="EMBL" id="PWV58850.1"/>
    </source>
</evidence>
<dbReference type="PANTHER" id="PTHR10098">
    <property type="entry name" value="RAPSYN-RELATED"/>
    <property type="match status" value="1"/>
</dbReference>
<dbReference type="InterPro" id="IPR029052">
    <property type="entry name" value="Metallo-depent_PP-like"/>
</dbReference>
<dbReference type="Pfam" id="PF13191">
    <property type="entry name" value="AAA_16"/>
    <property type="match status" value="1"/>
</dbReference>
<evidence type="ECO:0000259" key="1">
    <source>
        <dbReference type="Pfam" id="PF00149"/>
    </source>
</evidence>
<evidence type="ECO:0000259" key="2">
    <source>
        <dbReference type="Pfam" id="PF13191"/>
    </source>
</evidence>
<dbReference type="Gene3D" id="1.25.40.10">
    <property type="entry name" value="Tetratricopeptide repeat domain"/>
    <property type="match status" value="2"/>
</dbReference>
<dbReference type="SUPFAM" id="SSF48452">
    <property type="entry name" value="TPR-like"/>
    <property type="match status" value="3"/>
</dbReference>
<name>A0A317MQP5_9GAMM</name>
<dbReference type="InterPro" id="IPR004843">
    <property type="entry name" value="Calcineurin-like_PHP"/>
</dbReference>
<dbReference type="RefSeq" id="WP_110020058.1">
    <property type="nucleotide sequence ID" value="NZ_QGTJ01000013.1"/>
</dbReference>
<dbReference type="SUPFAM" id="SSF52540">
    <property type="entry name" value="P-loop containing nucleoside triphosphate hydrolases"/>
    <property type="match status" value="1"/>
</dbReference>
<dbReference type="EMBL" id="QGTJ01000013">
    <property type="protein sequence ID" value="PWV58850.1"/>
    <property type="molecule type" value="Genomic_DNA"/>
</dbReference>
<gene>
    <name evidence="3" type="ORF">C7443_11331</name>
</gene>
<dbReference type="GO" id="GO:0016787">
    <property type="term" value="F:hydrolase activity"/>
    <property type="evidence" value="ECO:0007669"/>
    <property type="project" value="InterPro"/>
</dbReference>
<feature type="domain" description="Orc1-like AAA ATPase" evidence="2">
    <location>
        <begin position="353"/>
        <end position="479"/>
    </location>
</feature>
<dbReference type="Proteomes" id="UP000246569">
    <property type="component" value="Unassembled WGS sequence"/>
</dbReference>
<evidence type="ECO:0000313" key="4">
    <source>
        <dbReference type="Proteomes" id="UP000246569"/>
    </source>
</evidence>
<dbReference type="Pfam" id="PF00149">
    <property type="entry name" value="Metallophos"/>
    <property type="match status" value="1"/>
</dbReference>
<dbReference type="InterPro" id="IPR011990">
    <property type="entry name" value="TPR-like_helical_dom_sf"/>
</dbReference>
<organism evidence="3 4">
    <name type="scientific">Plasticicumulans acidivorans</name>
    <dbReference type="NCBI Taxonomy" id="886464"/>
    <lineage>
        <taxon>Bacteria</taxon>
        <taxon>Pseudomonadati</taxon>
        <taxon>Pseudomonadota</taxon>
        <taxon>Gammaproteobacteria</taxon>
        <taxon>Candidatus Competibacteraceae</taxon>
        <taxon>Plasticicumulans</taxon>
    </lineage>
</organism>
<reference evidence="3 4" key="1">
    <citation type="submission" date="2018-05" db="EMBL/GenBank/DDBJ databases">
        <title>Genomic Encyclopedia of Type Strains, Phase IV (KMG-IV): sequencing the most valuable type-strain genomes for metagenomic binning, comparative biology and taxonomic classification.</title>
        <authorList>
            <person name="Goeker M."/>
        </authorList>
    </citation>
    <scope>NUCLEOTIDE SEQUENCE [LARGE SCALE GENOMIC DNA]</scope>
    <source>
        <strain evidence="3 4">DSM 23606</strain>
    </source>
</reference>
<accession>A0A317MQP5</accession>
<protein>
    <submittedName>
        <fullName evidence="3">AAA ATPase-like protein</fullName>
    </submittedName>
</protein>
<keyword evidence="4" id="KW-1185">Reference proteome</keyword>
<dbReference type="SUPFAM" id="SSF56300">
    <property type="entry name" value="Metallo-dependent phosphatases"/>
    <property type="match status" value="1"/>
</dbReference>
<sequence>MSLHRLRLLHITDLHMRGPRETEHWRRRRVLGKAWLDNLDAIGQIDLVCFTGDLADWGQAEEYAAAGEFLDATLSRLKLSRERLFLVPGNHDVDRSIGADAWQTLRTHLPQVTAQTVSRWLTGGSAPFGFSDAQRDAVLARRSAYLAFLRDFGLPHLLPEAGQAHPHLGWRCTLDVGYPLQLIGLDSAWLAGDDDDAGNLCLTEDQVMRHLCDERGEALPGLRIALLHHPLEDLADGADCRRLLAEHVDVLLRGHLHDTEPSLWADPDRRLAQLASGCLYEGHGADAYPNACVVLELRLDAAGRPQRADLQLRGWSSRGHWCNDNSLYRDTRDGHLPWWGTPQPLRPRVENLFVGREEELTQLAEALLPALGAVQPVAVCALQGMAGIGKSYLIDRFHQQHEAAFPGGYLHLTLDPAVTPTLSSLRNQLLALLDRPGGADPQVTLRTRLLDGPALLHIDNVDAEPLAEAIVELVAELADCPLVVSGRLLSLKAVAGWRALELGVLALPVAVEQLRQELGTVSVVAADLERLAQALGCLPLALHLAASHLRLGRSVDGFLHELDQSRLQLASRVPGERRDPRQVSLHATFQISLELLRERLGARAADYLPGLQALGHAPAGGVLAELGAAISGLTEEDFEQLCVEAYTLGLLERDPQQFARVRLHPLLAQWLRTDTEAAVVQRMTEWFCARLPEQPEHAELQGKQWRAIQQESAALVHWLARVPAADAVRVERAGVAYAQLNGPFAAWQTFCETQLGCVGSEEEHSNLLLTLSNMAFRSGDLSRALTAAREKCGLDAKRGAIRELVLALSQIADILQARGALDEALRLLREEALPNFERLCDVRSKAAVQGKIADILQACGDLDEALCLLREEVLPSFERLGDLREEAVTQGQIADILQARGELDEALRIREQEELPVYERLGDVHSKAVTQGRIADILQTRGDLDEALRIREQEELPVYERLGDVRAKAATQGKIADILQARGEPDEALRLLREEVLPSFERLGAVREKAVTQGKIADILQARGELDEALRIREQWELPVYERLGAVREAAVTQGKIANILQARGELDEAFALHEQRLPLAQRLRDPDLLAHIRWSMARIRLERGEWETGGAQTIRAELTEAFELYSQLRRPDGIGMSGWRLAQVLAGFGEYAEALTVLAAAEAGFHTLQNREGLDAVADLRQQIHAASGGSA</sequence>
<dbReference type="AlphaFoldDB" id="A0A317MQP5"/>
<dbReference type="InterPro" id="IPR027417">
    <property type="entry name" value="P-loop_NTPase"/>
</dbReference>
<feature type="domain" description="Calcineurin-like phosphoesterase" evidence="1">
    <location>
        <begin position="6"/>
        <end position="257"/>
    </location>
</feature>
<comment type="caution">
    <text evidence="3">The sequence shown here is derived from an EMBL/GenBank/DDBJ whole genome shotgun (WGS) entry which is preliminary data.</text>
</comment>